<dbReference type="Pfam" id="PF01255">
    <property type="entry name" value="Prenyltransf"/>
    <property type="match status" value="1"/>
</dbReference>
<reference evidence="3" key="1">
    <citation type="journal article" date="2021" name="PeerJ">
        <title>Extensive microbial diversity within the chicken gut microbiome revealed by metagenomics and culture.</title>
        <authorList>
            <person name="Gilroy R."/>
            <person name="Ravi A."/>
            <person name="Getino M."/>
            <person name="Pursley I."/>
            <person name="Horton D.L."/>
            <person name="Alikhan N.F."/>
            <person name="Baker D."/>
            <person name="Gharbi K."/>
            <person name="Hall N."/>
            <person name="Watson M."/>
            <person name="Adriaenssens E.M."/>
            <person name="Foster-Nyarko E."/>
            <person name="Jarju S."/>
            <person name="Secka A."/>
            <person name="Antonio M."/>
            <person name="Oren A."/>
            <person name="Chaudhuri R.R."/>
            <person name="La Ragione R."/>
            <person name="Hildebrand F."/>
            <person name="Pallen M.J."/>
        </authorList>
    </citation>
    <scope>NUCLEOTIDE SEQUENCE</scope>
    <source>
        <strain evidence="3">ChiGjej2B2-19336</strain>
    </source>
</reference>
<dbReference type="Gene3D" id="3.40.1180.10">
    <property type="entry name" value="Decaprenyl diphosphate synthase-like"/>
    <property type="match status" value="1"/>
</dbReference>
<comment type="function">
    <text evidence="2">Catalyzes the condensation of isopentenyl diphosphate (IPP) with allylic pyrophosphates generating different type of terpenoids.</text>
</comment>
<evidence type="ECO:0000313" key="4">
    <source>
        <dbReference type="Proteomes" id="UP000698963"/>
    </source>
</evidence>
<evidence type="ECO:0000313" key="3">
    <source>
        <dbReference type="EMBL" id="HJD98186.1"/>
    </source>
</evidence>
<dbReference type="PANTHER" id="PTHR10291">
    <property type="entry name" value="DEHYDRODOLICHYL DIPHOSPHATE SYNTHASE FAMILY MEMBER"/>
    <property type="match status" value="1"/>
</dbReference>
<feature type="binding site" evidence="2">
    <location>
        <position position="63"/>
    </location>
    <ligand>
        <name>substrate</name>
    </ligand>
</feature>
<comment type="similarity">
    <text evidence="2">Belongs to the UPP synthase family.</text>
</comment>
<feature type="active site" evidence="2">
    <location>
        <position position="14"/>
    </location>
</feature>
<organism evidence="3 4">
    <name type="scientific">Mailhella massiliensis</name>
    <dbReference type="NCBI Taxonomy" id="1903261"/>
    <lineage>
        <taxon>Bacteria</taxon>
        <taxon>Pseudomonadati</taxon>
        <taxon>Thermodesulfobacteriota</taxon>
        <taxon>Desulfovibrionia</taxon>
        <taxon>Desulfovibrionales</taxon>
        <taxon>Desulfovibrionaceae</taxon>
        <taxon>Mailhella</taxon>
    </lineage>
</organism>
<dbReference type="PANTHER" id="PTHR10291:SF0">
    <property type="entry name" value="DEHYDRODOLICHYL DIPHOSPHATE SYNTHASE 2"/>
    <property type="match status" value="1"/>
</dbReference>
<dbReference type="HAMAP" id="MF_01139">
    <property type="entry name" value="ISPT"/>
    <property type="match status" value="1"/>
</dbReference>
<dbReference type="CDD" id="cd00475">
    <property type="entry name" value="Cis_IPPS"/>
    <property type="match status" value="1"/>
</dbReference>
<feature type="binding site" evidence="2">
    <location>
        <position position="27"/>
    </location>
    <ligand>
        <name>substrate</name>
    </ligand>
</feature>
<evidence type="ECO:0000256" key="1">
    <source>
        <dbReference type="ARBA" id="ARBA00022679"/>
    </source>
</evidence>
<keyword evidence="2" id="KW-0479">Metal-binding</keyword>
<dbReference type="Proteomes" id="UP000698963">
    <property type="component" value="Unassembled WGS sequence"/>
</dbReference>
<feature type="binding site" evidence="2">
    <location>
        <begin position="59"/>
        <end position="61"/>
    </location>
    <ligand>
        <name>substrate</name>
    </ligand>
</feature>
<dbReference type="EMBL" id="DYZA01000230">
    <property type="protein sequence ID" value="HJD98186.1"/>
    <property type="molecule type" value="Genomic_DNA"/>
</dbReference>
<keyword evidence="1 2" id="KW-0808">Transferase</keyword>
<keyword evidence="2" id="KW-0460">Magnesium</keyword>
<dbReference type="GO" id="GO:0045547">
    <property type="term" value="F:ditrans,polycis-polyprenyl diphosphate synthase [(2E,6E)-farnesyl diphosphate specific] activity"/>
    <property type="evidence" value="ECO:0007669"/>
    <property type="project" value="TreeGrafter"/>
</dbReference>
<accession>A0A921AY45</accession>
<feature type="binding site" evidence="2">
    <location>
        <position position="14"/>
    </location>
    <ligand>
        <name>Mg(2+)</name>
        <dbReference type="ChEBI" id="CHEBI:18420"/>
    </ligand>
</feature>
<comment type="subunit">
    <text evidence="2">Homodimer.</text>
</comment>
<dbReference type="FunFam" id="3.40.1180.10:FF:000001">
    <property type="entry name" value="(2E,6E)-farnesyl-diphosphate-specific ditrans,polycis-undecaprenyl-diphosphate synthase"/>
    <property type="match status" value="1"/>
</dbReference>
<proteinExistence type="inferred from homology"/>
<feature type="binding site" evidence="2">
    <location>
        <begin position="184"/>
        <end position="186"/>
    </location>
    <ligand>
        <name>substrate</name>
    </ligand>
</feature>
<feature type="binding site" evidence="2">
    <location>
        <position position="197"/>
    </location>
    <ligand>
        <name>Mg(2+)</name>
        <dbReference type="ChEBI" id="CHEBI:18420"/>
    </ligand>
</feature>
<sequence length="235" mass="27023">MEEKLPEHIAVIMDGNGRWARERGLPRSRGHLAGVDAVRTLVRECRRLGIGHVTVYAFSRENWQRPETEVSFLFDLFLKFLRQELPELMKEDIRLSFIGERADLPFAVRRAMDYAVKKTAANRSMVFTLAISYAGREEILRAARLALEKGLKPEELTEEAFRSLLYDPALPDPDLVIRTSGEERLSNFLLFQSAYAELYFSPVLWPDFGPEELAKALRSYAGRVRRFGRTDEQLG</sequence>
<feature type="binding site" evidence="2">
    <location>
        <position position="178"/>
    </location>
    <ligand>
        <name>substrate</name>
    </ligand>
</feature>
<protein>
    <recommendedName>
        <fullName evidence="2">Isoprenyl transferase</fullName>
        <ecNumber evidence="2">2.5.1.-</ecNumber>
    </recommendedName>
</protein>
<dbReference type="EC" id="2.5.1.-" evidence="2"/>
<name>A0A921AY45_9BACT</name>
<feature type="active site" description="Proton acceptor" evidence="2">
    <location>
        <position position="62"/>
    </location>
</feature>
<reference evidence="3" key="2">
    <citation type="submission" date="2021-09" db="EMBL/GenBank/DDBJ databases">
        <authorList>
            <person name="Gilroy R."/>
        </authorList>
    </citation>
    <scope>NUCLEOTIDE SEQUENCE</scope>
    <source>
        <strain evidence="3">ChiGjej2B2-19336</strain>
    </source>
</reference>
<feature type="binding site" evidence="2">
    <location>
        <position position="31"/>
    </location>
    <ligand>
        <name>substrate</name>
    </ligand>
</feature>
<dbReference type="GO" id="GO:0016094">
    <property type="term" value="P:polyprenol biosynthetic process"/>
    <property type="evidence" value="ECO:0007669"/>
    <property type="project" value="TreeGrafter"/>
</dbReference>
<comment type="cofactor">
    <cofactor evidence="2">
        <name>Mg(2+)</name>
        <dbReference type="ChEBI" id="CHEBI:18420"/>
    </cofactor>
    <text evidence="2">Binds 2 magnesium ions per subunit.</text>
</comment>
<feature type="binding site" evidence="2">
    <location>
        <position position="19"/>
    </location>
    <ligand>
        <name>substrate</name>
    </ligand>
</feature>
<feature type="binding site" evidence="2">
    <location>
        <position position="65"/>
    </location>
    <ligand>
        <name>substrate</name>
    </ligand>
</feature>
<dbReference type="InterPro" id="IPR036424">
    <property type="entry name" value="UPP_synth-like_sf"/>
</dbReference>
<dbReference type="SUPFAM" id="SSF64005">
    <property type="entry name" value="Undecaprenyl diphosphate synthase"/>
    <property type="match status" value="1"/>
</dbReference>
<dbReference type="AlphaFoldDB" id="A0A921AY45"/>
<gene>
    <name evidence="3" type="primary">uppS</name>
    <name evidence="3" type="ORF">K8W16_11140</name>
</gene>
<evidence type="ECO:0000256" key="2">
    <source>
        <dbReference type="HAMAP-Rule" id="MF_01139"/>
    </source>
</evidence>
<dbReference type="NCBIfam" id="TIGR00055">
    <property type="entry name" value="uppS"/>
    <property type="match status" value="1"/>
</dbReference>
<dbReference type="InterPro" id="IPR001441">
    <property type="entry name" value="UPP_synth-like"/>
</dbReference>
<dbReference type="GO" id="GO:0000287">
    <property type="term" value="F:magnesium ion binding"/>
    <property type="evidence" value="ECO:0007669"/>
    <property type="project" value="UniProtKB-UniRule"/>
</dbReference>
<feature type="binding site" evidence="2">
    <location>
        <begin position="15"/>
        <end position="18"/>
    </location>
    <ligand>
        <name>substrate</name>
    </ligand>
</feature>
<dbReference type="RefSeq" id="WP_304123730.1">
    <property type="nucleotide sequence ID" value="NZ_DYZA01000230.1"/>
</dbReference>
<comment type="caution">
    <text evidence="3">The sequence shown here is derived from an EMBL/GenBank/DDBJ whole genome shotgun (WGS) entry which is preliminary data.</text>
</comment>